<proteinExistence type="predicted"/>
<dbReference type="InterPro" id="IPR006279">
    <property type="entry name" value="SoxD"/>
</dbReference>
<dbReference type="EMBL" id="JAAQPH010000006">
    <property type="protein sequence ID" value="NIA68928.1"/>
    <property type="molecule type" value="Genomic_DNA"/>
</dbReference>
<dbReference type="AlphaFoldDB" id="A0A967EWY3"/>
<protein>
    <submittedName>
        <fullName evidence="1">Sarcosine oxidase subunit delta</fullName>
    </submittedName>
</protein>
<dbReference type="Gene3D" id="3.30.2270.10">
    <property type="entry name" value="Folate-binding superfamily"/>
    <property type="match status" value="1"/>
</dbReference>
<dbReference type="GO" id="GO:0008115">
    <property type="term" value="F:sarcosine oxidase activity"/>
    <property type="evidence" value="ECO:0007669"/>
    <property type="project" value="InterPro"/>
</dbReference>
<evidence type="ECO:0000313" key="2">
    <source>
        <dbReference type="Proteomes" id="UP000761264"/>
    </source>
</evidence>
<evidence type="ECO:0000313" key="1">
    <source>
        <dbReference type="EMBL" id="NIA68928.1"/>
    </source>
</evidence>
<sequence length="97" mass="11048">MLLISCPHCGPRCESEFANGGEAHIERPKDPETLSDADWAEFVFFRDNPKGLVLERWNHAQGCRRWFNAARDSVTYEILAVYPMGSPPPALDPKRYV</sequence>
<dbReference type="Proteomes" id="UP000761264">
    <property type="component" value="Unassembled WGS sequence"/>
</dbReference>
<dbReference type="GO" id="GO:0046653">
    <property type="term" value="P:tetrahydrofolate metabolic process"/>
    <property type="evidence" value="ECO:0007669"/>
    <property type="project" value="InterPro"/>
</dbReference>
<reference evidence="1" key="1">
    <citation type="submission" date="2020-03" db="EMBL/GenBank/DDBJ databases">
        <title>Genome of Pelagibius litoralis DSM 21314T.</title>
        <authorList>
            <person name="Wang G."/>
        </authorList>
    </citation>
    <scope>NUCLEOTIDE SEQUENCE</scope>
    <source>
        <strain evidence="1">DSM 21314</strain>
    </source>
</reference>
<dbReference type="RefSeq" id="WP_167224008.1">
    <property type="nucleotide sequence ID" value="NZ_JAAQPH010000006.1"/>
</dbReference>
<keyword evidence="2" id="KW-1185">Reference proteome</keyword>
<dbReference type="NCBIfam" id="TIGR01374">
    <property type="entry name" value="soxD"/>
    <property type="match status" value="1"/>
</dbReference>
<gene>
    <name evidence="1" type="ORF">HBA54_10020</name>
</gene>
<comment type="caution">
    <text evidence="1">The sequence shown here is derived from an EMBL/GenBank/DDBJ whole genome shotgun (WGS) entry which is preliminary data.</text>
</comment>
<accession>A0A967EWY3</accession>
<name>A0A967EWY3_9PROT</name>
<dbReference type="InterPro" id="IPR038561">
    <property type="entry name" value="SoxD_sf"/>
</dbReference>
<dbReference type="Pfam" id="PF04267">
    <property type="entry name" value="SoxD"/>
    <property type="match status" value="1"/>
</dbReference>
<organism evidence="1 2">
    <name type="scientific">Pelagibius litoralis</name>
    <dbReference type="NCBI Taxonomy" id="374515"/>
    <lineage>
        <taxon>Bacteria</taxon>
        <taxon>Pseudomonadati</taxon>
        <taxon>Pseudomonadota</taxon>
        <taxon>Alphaproteobacteria</taxon>
        <taxon>Rhodospirillales</taxon>
        <taxon>Rhodovibrionaceae</taxon>
        <taxon>Pelagibius</taxon>
    </lineage>
</organism>